<feature type="region of interest" description="Disordered" evidence="1">
    <location>
        <begin position="21"/>
        <end position="41"/>
    </location>
</feature>
<accession>A0ABR0B0S1</accession>
<dbReference type="Proteomes" id="UP001234178">
    <property type="component" value="Unassembled WGS sequence"/>
</dbReference>
<gene>
    <name evidence="2" type="ORF">OUZ56_024403</name>
</gene>
<dbReference type="EMBL" id="JAOYFB010000039">
    <property type="protein sequence ID" value="KAK4030973.1"/>
    <property type="molecule type" value="Genomic_DNA"/>
</dbReference>
<name>A0ABR0B0S1_9CRUS</name>
<organism evidence="2 3">
    <name type="scientific">Daphnia magna</name>
    <dbReference type="NCBI Taxonomy" id="35525"/>
    <lineage>
        <taxon>Eukaryota</taxon>
        <taxon>Metazoa</taxon>
        <taxon>Ecdysozoa</taxon>
        <taxon>Arthropoda</taxon>
        <taxon>Crustacea</taxon>
        <taxon>Branchiopoda</taxon>
        <taxon>Diplostraca</taxon>
        <taxon>Cladocera</taxon>
        <taxon>Anomopoda</taxon>
        <taxon>Daphniidae</taxon>
        <taxon>Daphnia</taxon>
    </lineage>
</organism>
<sequence length="69" mass="7480">MMMVNCLGAIIKFPDNIHSKTAKDGQGRGLLSKPKPTASNTSHMLKLARNFVSKTEKGIMIPGFSHPAK</sequence>
<evidence type="ECO:0000313" key="3">
    <source>
        <dbReference type="Proteomes" id="UP001234178"/>
    </source>
</evidence>
<proteinExistence type="predicted"/>
<comment type="caution">
    <text evidence="2">The sequence shown here is derived from an EMBL/GenBank/DDBJ whole genome shotgun (WGS) entry which is preliminary data.</text>
</comment>
<evidence type="ECO:0000256" key="1">
    <source>
        <dbReference type="SAM" id="MobiDB-lite"/>
    </source>
</evidence>
<keyword evidence="3" id="KW-1185">Reference proteome</keyword>
<protein>
    <submittedName>
        <fullName evidence="2">Uncharacterized protein</fullName>
    </submittedName>
</protein>
<evidence type="ECO:0000313" key="2">
    <source>
        <dbReference type="EMBL" id="KAK4030973.1"/>
    </source>
</evidence>
<reference evidence="2 3" key="1">
    <citation type="journal article" date="2023" name="Nucleic Acids Res.">
        <title>The hologenome of Daphnia magna reveals possible DNA methylation and microbiome-mediated evolution of the host genome.</title>
        <authorList>
            <person name="Chaturvedi A."/>
            <person name="Li X."/>
            <person name="Dhandapani V."/>
            <person name="Marshall H."/>
            <person name="Kissane S."/>
            <person name="Cuenca-Cambronero M."/>
            <person name="Asole G."/>
            <person name="Calvet F."/>
            <person name="Ruiz-Romero M."/>
            <person name="Marangio P."/>
            <person name="Guigo R."/>
            <person name="Rago D."/>
            <person name="Mirbahai L."/>
            <person name="Eastwood N."/>
            <person name="Colbourne J.K."/>
            <person name="Zhou J."/>
            <person name="Mallon E."/>
            <person name="Orsini L."/>
        </authorList>
    </citation>
    <scope>NUCLEOTIDE SEQUENCE [LARGE SCALE GENOMIC DNA]</scope>
    <source>
        <strain evidence="2">LRV0_1</strain>
    </source>
</reference>